<dbReference type="Pfam" id="PF04324">
    <property type="entry name" value="Fer2_BFD"/>
    <property type="match status" value="2"/>
</dbReference>
<dbReference type="Pfam" id="PF18267">
    <property type="entry name" value="Rubredoxin_C"/>
    <property type="match status" value="1"/>
</dbReference>
<keyword evidence="11 16" id="KW-0408">Iron</keyword>
<dbReference type="RefSeq" id="WP_196458100.1">
    <property type="nucleotide sequence ID" value="NZ_JACFYY010000005.1"/>
</dbReference>
<dbReference type="PANTHER" id="PTHR43809:SF1">
    <property type="entry name" value="NITRITE REDUCTASE (NADH) LARGE SUBUNIT"/>
    <property type="match status" value="1"/>
</dbReference>
<dbReference type="CDD" id="cd19944">
    <property type="entry name" value="NirB_Fer2_BFD-like_2"/>
    <property type="match status" value="1"/>
</dbReference>
<dbReference type="InterPro" id="IPR036188">
    <property type="entry name" value="FAD/NAD-bd_sf"/>
</dbReference>
<evidence type="ECO:0000256" key="10">
    <source>
        <dbReference type="ARBA" id="ARBA00023002"/>
    </source>
</evidence>
<dbReference type="SUPFAM" id="SSF51905">
    <property type="entry name" value="FAD/NAD(P)-binding domain"/>
    <property type="match status" value="2"/>
</dbReference>
<keyword evidence="6 15" id="KW-0285">Flavoprotein</keyword>
<dbReference type="FunFam" id="1.10.10.1100:FF:000002">
    <property type="entry name" value="Nitrite reductase large subunit"/>
    <property type="match status" value="1"/>
</dbReference>
<evidence type="ECO:0000259" key="17">
    <source>
        <dbReference type="Pfam" id="PF01077"/>
    </source>
</evidence>
<keyword evidence="4 16" id="KW-0004">4Fe-4S</keyword>
<feature type="domain" description="FAD/NAD(P)-binding" evidence="20">
    <location>
        <begin position="5"/>
        <end position="283"/>
    </location>
</feature>
<dbReference type="EMBL" id="JAOCDH010000007">
    <property type="protein sequence ID" value="MDH0701454.1"/>
    <property type="molecule type" value="Genomic_DNA"/>
</dbReference>
<dbReference type="PROSITE" id="PS00365">
    <property type="entry name" value="NIR_SIR"/>
    <property type="match status" value="1"/>
</dbReference>
<dbReference type="InterPro" id="IPR052034">
    <property type="entry name" value="NasD-like"/>
</dbReference>
<dbReference type="GO" id="GO:0046872">
    <property type="term" value="F:metal ion binding"/>
    <property type="evidence" value="ECO:0007669"/>
    <property type="project" value="UniProtKB-KW"/>
</dbReference>
<dbReference type="AlphaFoldDB" id="A0AA42IL57"/>
<organism evidence="22 23">
    <name type="scientific">Ectopseudomonas toyotomiensis</name>
    <dbReference type="NCBI Taxonomy" id="554344"/>
    <lineage>
        <taxon>Bacteria</taxon>
        <taxon>Pseudomonadati</taxon>
        <taxon>Pseudomonadota</taxon>
        <taxon>Gammaproteobacteria</taxon>
        <taxon>Pseudomonadales</taxon>
        <taxon>Pseudomonadaceae</taxon>
        <taxon>Ectopseudomonas</taxon>
    </lineage>
</organism>
<dbReference type="InterPro" id="IPR012744">
    <property type="entry name" value="Nitri_red_NirB"/>
</dbReference>
<dbReference type="Gene3D" id="3.30.413.10">
    <property type="entry name" value="Sulfite Reductase Hemoprotein, domain 1"/>
    <property type="match status" value="1"/>
</dbReference>
<evidence type="ECO:0000259" key="21">
    <source>
        <dbReference type="Pfam" id="PF18267"/>
    </source>
</evidence>
<keyword evidence="8 16" id="KW-0479">Metal-binding</keyword>
<dbReference type="GO" id="GO:0020037">
    <property type="term" value="F:heme binding"/>
    <property type="evidence" value="ECO:0007669"/>
    <property type="project" value="InterPro"/>
</dbReference>
<dbReference type="InterPro" id="IPR006067">
    <property type="entry name" value="NO2/SO3_Rdtase_4Fe4S_dom"/>
</dbReference>
<feature type="binding site" evidence="16">
    <location>
        <position position="648"/>
    </location>
    <ligand>
        <name>[4Fe-4S] cluster</name>
        <dbReference type="ChEBI" id="CHEBI:49883"/>
    </ligand>
</feature>
<evidence type="ECO:0000256" key="16">
    <source>
        <dbReference type="PIRSR" id="PIRSR037149-1"/>
    </source>
</evidence>
<dbReference type="InterPro" id="IPR045854">
    <property type="entry name" value="NO2/SO3_Rdtase_4Fe4S_sf"/>
</dbReference>
<dbReference type="PRINTS" id="PR00411">
    <property type="entry name" value="PNDRDTASEI"/>
</dbReference>
<dbReference type="GO" id="GO:0098809">
    <property type="term" value="F:nitrite reductase activity"/>
    <property type="evidence" value="ECO:0007669"/>
    <property type="project" value="InterPro"/>
</dbReference>
<comment type="caution">
    <text evidence="22">The sequence shown here is derived from an EMBL/GenBank/DDBJ whole genome shotgun (WGS) entry which is preliminary data.</text>
</comment>
<reference evidence="22" key="1">
    <citation type="submission" date="2022-09" db="EMBL/GenBank/DDBJ databases">
        <title>Intensive care unit water sources are persistently colonized with multi-drug resistant bacteria and are the site of extensive horizontal gene transfer of antibiotic resistance genes.</title>
        <authorList>
            <person name="Diorio-Toth L."/>
        </authorList>
    </citation>
    <scope>NUCLEOTIDE SEQUENCE</scope>
    <source>
        <strain evidence="22">GD03863</strain>
    </source>
</reference>
<dbReference type="Gene3D" id="3.50.50.60">
    <property type="entry name" value="FAD/NAD(P)-binding domain"/>
    <property type="match status" value="2"/>
</dbReference>
<feature type="binding site" evidence="16">
    <location>
        <position position="642"/>
    </location>
    <ligand>
        <name>[4Fe-4S] cluster</name>
        <dbReference type="ChEBI" id="CHEBI:49883"/>
    </ligand>
</feature>
<accession>A0AA42IL57</accession>
<keyword evidence="12 16" id="KW-0411">Iron-sulfur</keyword>
<dbReference type="Proteomes" id="UP001161137">
    <property type="component" value="Unassembled WGS sequence"/>
</dbReference>
<keyword evidence="13 15" id="KW-0534">Nitrate assimilation</keyword>
<evidence type="ECO:0000256" key="15">
    <source>
        <dbReference type="PIRNR" id="PIRNR037149"/>
    </source>
</evidence>
<dbReference type="CDD" id="cd19943">
    <property type="entry name" value="NirB_Fer2_BFD-like_1"/>
    <property type="match status" value="1"/>
</dbReference>
<keyword evidence="5 16" id="KW-0349">Heme</keyword>
<name>A0AA42IL57_9GAMM</name>
<protein>
    <submittedName>
        <fullName evidence="22">Nitrite reductase large subunit NirB</fullName>
    </submittedName>
</protein>
<dbReference type="FunFam" id="3.50.50.60:FF:000033">
    <property type="entry name" value="Nitrite reductase [NAD(P)H], large subunit"/>
    <property type="match status" value="1"/>
</dbReference>
<dbReference type="InterPro" id="IPR041854">
    <property type="entry name" value="BFD-like_2Fe2S-bd_dom_sf"/>
</dbReference>
<dbReference type="InterPro" id="IPR036136">
    <property type="entry name" value="Nit/Sulf_reduc_fer-like_dom_sf"/>
</dbReference>
<evidence type="ECO:0000256" key="11">
    <source>
        <dbReference type="ARBA" id="ARBA00023004"/>
    </source>
</evidence>
<evidence type="ECO:0000313" key="23">
    <source>
        <dbReference type="Proteomes" id="UP001161137"/>
    </source>
</evidence>
<evidence type="ECO:0000259" key="19">
    <source>
        <dbReference type="Pfam" id="PF04324"/>
    </source>
</evidence>
<evidence type="ECO:0000256" key="6">
    <source>
        <dbReference type="ARBA" id="ARBA00022630"/>
    </source>
</evidence>
<comment type="cofactor">
    <cofactor evidence="16">
        <name>[4Fe-4S] cluster</name>
        <dbReference type="ChEBI" id="CHEBI:49883"/>
    </cofactor>
    <text evidence="16">Binds 1 [4Fe-4S] cluster per subunit.</text>
</comment>
<dbReference type="SUPFAM" id="SSF55124">
    <property type="entry name" value="Nitrite/Sulfite reductase N-terminal domain-like"/>
    <property type="match status" value="1"/>
</dbReference>
<dbReference type="PIRSF" id="PIRSF037149">
    <property type="entry name" value="NirB"/>
    <property type="match status" value="1"/>
</dbReference>
<proteinExistence type="inferred from homology"/>
<dbReference type="GO" id="GO:0051539">
    <property type="term" value="F:4 iron, 4 sulfur cluster binding"/>
    <property type="evidence" value="ECO:0007669"/>
    <property type="project" value="UniProtKB-KW"/>
</dbReference>
<evidence type="ECO:0000256" key="2">
    <source>
        <dbReference type="ARBA" id="ARBA00005096"/>
    </source>
</evidence>
<comment type="pathway">
    <text evidence="2">Nitrogen metabolism; nitrate reduction (assimilation).</text>
</comment>
<dbReference type="InterPro" id="IPR023753">
    <property type="entry name" value="FAD/NAD-binding_dom"/>
</dbReference>
<dbReference type="GO" id="GO:0050661">
    <property type="term" value="F:NADP binding"/>
    <property type="evidence" value="ECO:0007669"/>
    <property type="project" value="UniProtKB-UniRule"/>
</dbReference>
<dbReference type="GO" id="GO:0050660">
    <property type="term" value="F:flavin adenine dinucleotide binding"/>
    <property type="evidence" value="ECO:0007669"/>
    <property type="project" value="UniProtKB-UniRule"/>
</dbReference>
<dbReference type="Pfam" id="PF03460">
    <property type="entry name" value="NIR_SIR_ferr"/>
    <property type="match status" value="1"/>
</dbReference>
<dbReference type="Gene3D" id="1.10.10.1100">
    <property type="entry name" value="BFD-like [2Fe-2S]-binding domain"/>
    <property type="match status" value="2"/>
</dbReference>
<evidence type="ECO:0000256" key="4">
    <source>
        <dbReference type="ARBA" id="ARBA00022485"/>
    </source>
</evidence>
<feature type="domain" description="NADH-rubredoxin oxidoreductase C-terminal" evidence="21">
    <location>
        <begin position="319"/>
        <end position="385"/>
    </location>
</feature>
<evidence type="ECO:0000256" key="12">
    <source>
        <dbReference type="ARBA" id="ARBA00023014"/>
    </source>
</evidence>
<comment type="similarity">
    <text evidence="3">Belongs to the nitrite and sulfite reductase 4Fe-4S domain family.</text>
</comment>
<dbReference type="InterPro" id="IPR041575">
    <property type="entry name" value="Rubredoxin_C"/>
</dbReference>
<evidence type="ECO:0000313" key="22">
    <source>
        <dbReference type="EMBL" id="MDH0701454.1"/>
    </source>
</evidence>
<dbReference type="PRINTS" id="PR00397">
    <property type="entry name" value="SIROHAEM"/>
</dbReference>
<gene>
    <name evidence="22" type="primary">nirB</name>
    <name evidence="22" type="ORF">N5D41_08115</name>
</gene>
<dbReference type="Pfam" id="PF07992">
    <property type="entry name" value="Pyr_redox_2"/>
    <property type="match status" value="1"/>
</dbReference>
<feature type="binding site" evidence="16">
    <location>
        <position position="682"/>
    </location>
    <ligand>
        <name>[4Fe-4S] cluster</name>
        <dbReference type="ChEBI" id="CHEBI:49883"/>
    </ligand>
</feature>
<keyword evidence="7" id="KW-0001">2Fe-2S</keyword>
<keyword evidence="10" id="KW-0560">Oxidoreductase</keyword>
<dbReference type="Gene3D" id="3.90.480.10">
    <property type="entry name" value="Sulfite Reductase Hemoprotein,Domain 2"/>
    <property type="match status" value="1"/>
</dbReference>
<evidence type="ECO:0000256" key="7">
    <source>
        <dbReference type="ARBA" id="ARBA00022714"/>
    </source>
</evidence>
<feature type="binding site" description="axial binding residue" evidence="16">
    <location>
        <position position="686"/>
    </location>
    <ligand>
        <name>siroheme</name>
        <dbReference type="ChEBI" id="CHEBI:60052"/>
    </ligand>
    <ligandPart>
        <name>Fe</name>
        <dbReference type="ChEBI" id="CHEBI:18248"/>
    </ligandPart>
</feature>
<dbReference type="GO" id="GO:0051537">
    <property type="term" value="F:2 iron, 2 sulfur cluster binding"/>
    <property type="evidence" value="ECO:0007669"/>
    <property type="project" value="UniProtKB-KW"/>
</dbReference>
<feature type="domain" description="BFD-like [2Fe-2S]-binding" evidence="19">
    <location>
        <begin position="488"/>
        <end position="538"/>
    </location>
</feature>
<dbReference type="InterPro" id="IPR007419">
    <property type="entry name" value="BFD-like_2Fe2S-bd_dom"/>
</dbReference>
<dbReference type="GO" id="GO:0042128">
    <property type="term" value="P:nitrate assimilation"/>
    <property type="evidence" value="ECO:0007669"/>
    <property type="project" value="UniProtKB-UniRule"/>
</dbReference>
<evidence type="ECO:0000256" key="8">
    <source>
        <dbReference type="ARBA" id="ARBA00022723"/>
    </source>
</evidence>
<comment type="cofactor">
    <cofactor evidence="14">
        <name>[2Fe-2S] cluster</name>
        <dbReference type="ChEBI" id="CHEBI:190135"/>
    </cofactor>
</comment>
<evidence type="ECO:0000256" key="3">
    <source>
        <dbReference type="ARBA" id="ARBA00010429"/>
    </source>
</evidence>
<dbReference type="NCBIfam" id="TIGR02374">
    <property type="entry name" value="nitri_red_nirB"/>
    <property type="match status" value="1"/>
</dbReference>
<evidence type="ECO:0000259" key="18">
    <source>
        <dbReference type="Pfam" id="PF03460"/>
    </source>
</evidence>
<dbReference type="InterPro" id="IPR016156">
    <property type="entry name" value="FAD/NAD-linked_Rdtase_dimer_sf"/>
</dbReference>
<evidence type="ECO:0000256" key="14">
    <source>
        <dbReference type="ARBA" id="ARBA00034078"/>
    </source>
</evidence>
<feature type="domain" description="Nitrite/sulphite reductase 4Fe-4S" evidence="17">
    <location>
        <begin position="633"/>
        <end position="773"/>
    </location>
</feature>
<dbReference type="Pfam" id="PF01077">
    <property type="entry name" value="NIR_SIR"/>
    <property type="match status" value="1"/>
</dbReference>
<dbReference type="InterPro" id="IPR017121">
    <property type="entry name" value="Nitrite_Rdtase_lsu"/>
</dbReference>
<feature type="binding site" evidence="16">
    <location>
        <position position="686"/>
    </location>
    <ligand>
        <name>[4Fe-4S] cluster</name>
        <dbReference type="ChEBI" id="CHEBI:49883"/>
    </ligand>
</feature>
<feature type="domain" description="BFD-like [2Fe-2S]-binding" evidence="19">
    <location>
        <begin position="423"/>
        <end position="471"/>
    </location>
</feature>
<dbReference type="InterPro" id="IPR005117">
    <property type="entry name" value="NiRdtase/SiRdtase_haem-b_fer"/>
</dbReference>
<evidence type="ECO:0000256" key="5">
    <source>
        <dbReference type="ARBA" id="ARBA00022617"/>
    </source>
</evidence>
<dbReference type="PRINTS" id="PR00368">
    <property type="entry name" value="FADPNR"/>
</dbReference>
<dbReference type="SUPFAM" id="SSF56014">
    <property type="entry name" value="Nitrite and sulphite reductase 4Fe-4S domain-like"/>
    <property type="match status" value="1"/>
</dbReference>
<dbReference type="Gene3D" id="3.30.390.30">
    <property type="match status" value="1"/>
</dbReference>
<keyword evidence="9 15" id="KW-0274">FAD</keyword>
<evidence type="ECO:0000259" key="20">
    <source>
        <dbReference type="Pfam" id="PF07992"/>
    </source>
</evidence>
<sequence length="818" mass="89681">MQKLKLVMIGNGMAGVRTLEELLKLAPDLYDITVFGAEPHPNYNRILLSPVLAGEQTFEEIVLNDLNWYAENGIKLLLGRKVVKIDRKKRLVIADDGSEAEYDRLLIATGSNPFILPIPGKDLQGVIGYRDIADTQMMMDTAKTHKHAVVIGGGLLGLEAANGLKLRGMDVTVVHIGDWLLERQLDRTAGELLQKSLEDRGLKFLLPKHTAELLDNGEGRVCAVKFKDGEVIPADLVVMAAGIRPNSELAESAGIACNRGILVNDTMQTYDPRVYAIGECASHRGIAYGLVAPLFEQAKVCANHLAQLGFSRYQGSVTSTKLKVTGIDLFSAGEFMGGEGTETITLSDPIGGVYKKLVIKDDVLVGACLYGDTADGGWYFRQIRENHNVSEIRDHLMFGEGAIGDVGHQGADKTANMPDSMEICGCNGVCKGTIVKAIQENGLFSVDEVKKHTKAASSCGSCAGLVEQILISTVGGAADVKPKSEKAICGCSDLNHGQIRKAIREQHLTSMAQTMEFLNWSTPNGCATCRPALNYYLISTWPGEAKDDPQSRLINERAHANIQKDGTYSVVPRMWGGVTNPSELRRIADVADKYNVPMVKVTGGQRIDLLGIKKDDLPAVWKDLDMPSGHAYGKSIRTVKTCVGSEFCRFGTQNSTQLGIDLEHDLFNMWSPHKVKLAVSGCPRNCAEAGIKDVGIIGVDSGFEMYIGGNGGIKTEVAEFFVKVKTAEEVREYNAAFLQLYREEAFYLERTVHYMQRVGMEHIKKAVLEDEANRKALAARLHYALSFEQDPWKERIETPQLKKEFDTIKVVQIEEATV</sequence>
<evidence type="ECO:0000256" key="1">
    <source>
        <dbReference type="ARBA" id="ARBA00001974"/>
    </source>
</evidence>
<comment type="cofactor">
    <cofactor evidence="1 15">
        <name>FAD</name>
        <dbReference type="ChEBI" id="CHEBI:57692"/>
    </cofactor>
</comment>
<dbReference type="PANTHER" id="PTHR43809">
    <property type="entry name" value="NITRITE REDUCTASE (NADH) LARGE SUBUNIT"/>
    <property type="match status" value="1"/>
</dbReference>
<comment type="cofactor">
    <cofactor evidence="16">
        <name>siroheme</name>
        <dbReference type="ChEBI" id="CHEBI:60052"/>
    </cofactor>
    <text evidence="16">Binds 1 siroheme per subunit.</text>
</comment>
<evidence type="ECO:0000256" key="13">
    <source>
        <dbReference type="ARBA" id="ARBA00023063"/>
    </source>
</evidence>
<evidence type="ECO:0000256" key="9">
    <source>
        <dbReference type="ARBA" id="ARBA00022827"/>
    </source>
</evidence>
<dbReference type="InterPro" id="IPR006066">
    <property type="entry name" value="NO2/SO3_Rdtase_FeS/sirohaem_BS"/>
</dbReference>
<feature type="domain" description="Nitrite/Sulfite reductase ferredoxin-like" evidence="18">
    <location>
        <begin position="563"/>
        <end position="625"/>
    </location>
</feature>